<evidence type="ECO:0000256" key="1">
    <source>
        <dbReference type="SAM" id="MobiDB-lite"/>
    </source>
</evidence>
<feature type="compositionally biased region" description="Basic and acidic residues" evidence="1">
    <location>
        <begin position="50"/>
        <end position="61"/>
    </location>
</feature>
<sequence length="68" mass="7683">MNQLLIFPKSSYYITQYEPMTQLCAGGIISRPCKSFFDDLAMTSRAPGPLRERGPSEDHSHKTVRGHL</sequence>
<comment type="caution">
    <text evidence="2">The sequence shown here is derived from an EMBL/GenBank/DDBJ whole genome shotgun (WGS) entry which is preliminary data.</text>
</comment>
<reference evidence="2 3" key="1">
    <citation type="submission" date="2015-08" db="EMBL/GenBank/DDBJ databases">
        <title>Genome sequencing of Penicillium nordicum.</title>
        <authorList>
            <person name="Nguyen H.D."/>
            <person name="Seifert K.A."/>
        </authorList>
    </citation>
    <scope>NUCLEOTIDE SEQUENCE [LARGE SCALE GENOMIC DNA]</scope>
    <source>
        <strain evidence="2 3">DAOMC 185683</strain>
    </source>
</reference>
<keyword evidence="3" id="KW-1185">Reference proteome</keyword>
<gene>
    <name evidence="2" type="ORF">ACN38_g7945</name>
</gene>
<name>A0A0M8P4K4_9EURO</name>
<accession>A0A0M8P4K4</accession>
<proteinExistence type="predicted"/>
<dbReference type="AlphaFoldDB" id="A0A0M8P4K4"/>
<dbReference type="EMBL" id="LHQQ01000139">
    <property type="protein sequence ID" value="KOS41184.1"/>
    <property type="molecule type" value="Genomic_DNA"/>
</dbReference>
<dbReference type="Proteomes" id="UP000037696">
    <property type="component" value="Unassembled WGS sequence"/>
</dbReference>
<organism evidence="2 3">
    <name type="scientific">Penicillium nordicum</name>
    <dbReference type="NCBI Taxonomy" id="229535"/>
    <lineage>
        <taxon>Eukaryota</taxon>
        <taxon>Fungi</taxon>
        <taxon>Dikarya</taxon>
        <taxon>Ascomycota</taxon>
        <taxon>Pezizomycotina</taxon>
        <taxon>Eurotiomycetes</taxon>
        <taxon>Eurotiomycetidae</taxon>
        <taxon>Eurotiales</taxon>
        <taxon>Aspergillaceae</taxon>
        <taxon>Penicillium</taxon>
    </lineage>
</organism>
<protein>
    <submittedName>
        <fullName evidence="2">Uncharacterized protein</fullName>
    </submittedName>
</protein>
<evidence type="ECO:0000313" key="2">
    <source>
        <dbReference type="EMBL" id="KOS41184.1"/>
    </source>
</evidence>
<evidence type="ECO:0000313" key="3">
    <source>
        <dbReference type="Proteomes" id="UP000037696"/>
    </source>
</evidence>
<feature type="region of interest" description="Disordered" evidence="1">
    <location>
        <begin position="44"/>
        <end position="68"/>
    </location>
</feature>